<dbReference type="OrthoDB" id="9805976at2"/>
<dbReference type="InterPro" id="IPR029039">
    <property type="entry name" value="Flavoprotein-like_sf"/>
</dbReference>
<evidence type="ECO:0000256" key="2">
    <source>
        <dbReference type="ARBA" id="ARBA00022643"/>
    </source>
</evidence>
<dbReference type="InterPro" id="IPR005025">
    <property type="entry name" value="FMN_Rdtase-like_dom"/>
</dbReference>
<evidence type="ECO:0000313" key="5">
    <source>
        <dbReference type="Proteomes" id="UP000632659"/>
    </source>
</evidence>
<accession>A0A8J6P993</accession>
<evidence type="ECO:0000313" key="4">
    <source>
        <dbReference type="EMBL" id="MBC8611669.1"/>
    </source>
</evidence>
<keyword evidence="1" id="KW-0285">Flavoprotein</keyword>
<organism evidence="4 5">
    <name type="scientific">Massiliimalia timonensis</name>
    <dbReference type="NCBI Taxonomy" id="1987501"/>
    <lineage>
        <taxon>Bacteria</taxon>
        <taxon>Bacillati</taxon>
        <taxon>Bacillota</taxon>
        <taxon>Clostridia</taxon>
        <taxon>Eubacteriales</taxon>
        <taxon>Oscillospiraceae</taxon>
        <taxon>Massiliimalia</taxon>
    </lineage>
</organism>
<gene>
    <name evidence="4" type="ORF">H8702_11270</name>
</gene>
<dbReference type="Gene3D" id="3.40.50.360">
    <property type="match status" value="1"/>
</dbReference>
<keyword evidence="5" id="KW-1185">Reference proteome</keyword>
<protein>
    <submittedName>
        <fullName evidence="4">Flavodoxin family protein</fullName>
    </submittedName>
</protein>
<proteinExistence type="predicted"/>
<dbReference type="AlphaFoldDB" id="A0A8J6P993"/>
<dbReference type="InterPro" id="IPR051796">
    <property type="entry name" value="ISF_SsuE-like"/>
</dbReference>
<sequence length="186" mass="21093">MKTLVLFGAAREKGHTRAMVDLFLEHLDGEKEIIDAYRTEVAPCKDCRYCWHKKGCSIKDGMQDIYRKIEEADNIVLASPMYFHSITGELKSLIDRLQVYWAGHVRNDMPDHFIKKGAILMVGGAPSFENQFLGGELVFKNLLNDLSTEFLGEVCLPNSDVDSLETRPDIKQQVIDLANKMNEANK</sequence>
<dbReference type="EMBL" id="JACRTL010000007">
    <property type="protein sequence ID" value="MBC8611669.1"/>
    <property type="molecule type" value="Genomic_DNA"/>
</dbReference>
<evidence type="ECO:0000256" key="1">
    <source>
        <dbReference type="ARBA" id="ARBA00022630"/>
    </source>
</evidence>
<dbReference type="RefSeq" id="WP_093989724.1">
    <property type="nucleotide sequence ID" value="NZ_FYDD01000004.1"/>
</dbReference>
<reference evidence="4" key="1">
    <citation type="submission" date="2020-08" db="EMBL/GenBank/DDBJ databases">
        <title>Genome public.</title>
        <authorList>
            <person name="Liu C."/>
            <person name="Sun Q."/>
        </authorList>
    </citation>
    <scope>NUCLEOTIDE SEQUENCE</scope>
    <source>
        <strain evidence="4">NSJ-15</strain>
    </source>
</reference>
<feature type="domain" description="NADPH-dependent FMN reductase-like" evidence="3">
    <location>
        <begin position="1"/>
        <end position="124"/>
    </location>
</feature>
<dbReference type="GO" id="GO:0016491">
    <property type="term" value="F:oxidoreductase activity"/>
    <property type="evidence" value="ECO:0007669"/>
    <property type="project" value="InterPro"/>
</dbReference>
<dbReference type="PANTHER" id="PTHR43278:SF2">
    <property type="entry name" value="IRON-SULFUR FLAVOPROTEIN"/>
    <property type="match status" value="1"/>
</dbReference>
<dbReference type="PANTHER" id="PTHR43278">
    <property type="entry name" value="NAD(P)H-DEPENDENT FMN-CONTAINING OXIDOREDUCTASE YWQN-RELATED"/>
    <property type="match status" value="1"/>
</dbReference>
<dbReference type="Pfam" id="PF03358">
    <property type="entry name" value="FMN_red"/>
    <property type="match status" value="1"/>
</dbReference>
<name>A0A8J6P993_9FIRM</name>
<evidence type="ECO:0000259" key="3">
    <source>
        <dbReference type="Pfam" id="PF03358"/>
    </source>
</evidence>
<comment type="caution">
    <text evidence="4">The sequence shown here is derived from an EMBL/GenBank/DDBJ whole genome shotgun (WGS) entry which is preliminary data.</text>
</comment>
<keyword evidence="2" id="KW-0288">FMN</keyword>
<dbReference type="SUPFAM" id="SSF52218">
    <property type="entry name" value="Flavoproteins"/>
    <property type="match status" value="1"/>
</dbReference>
<dbReference type="Proteomes" id="UP000632659">
    <property type="component" value="Unassembled WGS sequence"/>
</dbReference>